<dbReference type="OrthoDB" id="348976at2759"/>
<feature type="region of interest" description="Disordered" evidence="1">
    <location>
        <begin position="214"/>
        <end position="258"/>
    </location>
</feature>
<organism evidence="2 3">
    <name type="scientific">Chlamydomonas eustigma</name>
    <dbReference type="NCBI Taxonomy" id="1157962"/>
    <lineage>
        <taxon>Eukaryota</taxon>
        <taxon>Viridiplantae</taxon>
        <taxon>Chlorophyta</taxon>
        <taxon>core chlorophytes</taxon>
        <taxon>Chlorophyceae</taxon>
        <taxon>CS clade</taxon>
        <taxon>Chlamydomonadales</taxon>
        <taxon>Chlamydomonadaceae</taxon>
        <taxon>Chlamydomonas</taxon>
    </lineage>
</organism>
<evidence type="ECO:0000313" key="2">
    <source>
        <dbReference type="EMBL" id="GAX79510.1"/>
    </source>
</evidence>
<sequence>MWTGAPLSCRSTGSSLQNMRHACVHRKLVQHRRKCTGNAYFQRSAMSIIDEYDALQSTDYESSSSIEEHEWTGDILHWQEARPSLQRVKAPAGAPPIVILPGFGNCAQDYEAPFGVRKASLMAALEARGFRAYVVPIERKSWFQVGKALFTFGFWKGALTTDPGYTWYLYQVHETVKLALQETGASKVDLVGHSAGGWLGRAYLADASYYPANTSITDQPSSQTKKREDPSFDGSVDLGQKRNVTSTPPVDSLSSVSQSTTWQTTSLPSLPSLTLQLPPFSNPPSMAPDSSNVLPRAPSQAVSNSIPNGKLPKGLAPNPWVRSLITLGTPQRPVPPDKGQDRTGGALSWVHATYPGAFFANQGVMYGSVGGRTVRGNRQPGDAGSKGPRTPPQYAYDSYEQVCGEGQGVEGDAVVPLSCAFLGGSRQVLLEGVWHSMSRIGTFEEPSGRVWYGSEEVLDSWLWLLTTE</sequence>
<dbReference type="PANTHER" id="PTHR47909:SF2">
    <property type="entry name" value="GPI INOSITOL-DEACYLASE"/>
    <property type="match status" value="1"/>
</dbReference>
<proteinExistence type="predicted"/>
<protein>
    <submittedName>
        <fullName evidence="2">Uncharacterized protein</fullName>
    </submittedName>
</protein>
<dbReference type="PANTHER" id="PTHR47909">
    <property type="entry name" value="ALPHA/BETA-HYDROLASES SUPERFAMILY PROTEIN"/>
    <property type="match status" value="1"/>
</dbReference>
<dbReference type="STRING" id="1157962.A0A250X9S0"/>
<dbReference type="InterPro" id="IPR029058">
    <property type="entry name" value="AB_hydrolase_fold"/>
</dbReference>
<evidence type="ECO:0000256" key="1">
    <source>
        <dbReference type="SAM" id="MobiDB-lite"/>
    </source>
</evidence>
<accession>A0A250X9S0</accession>
<dbReference type="EMBL" id="BEGY01000043">
    <property type="protein sequence ID" value="GAX79510.1"/>
    <property type="molecule type" value="Genomic_DNA"/>
</dbReference>
<evidence type="ECO:0000313" key="3">
    <source>
        <dbReference type="Proteomes" id="UP000232323"/>
    </source>
</evidence>
<gene>
    <name evidence="2" type="ORF">CEUSTIGMA_g6951.t1</name>
</gene>
<feature type="compositionally biased region" description="Low complexity" evidence="1">
    <location>
        <begin position="248"/>
        <end position="258"/>
    </location>
</feature>
<name>A0A250X9S0_9CHLO</name>
<feature type="compositionally biased region" description="Polar residues" evidence="1">
    <location>
        <begin position="214"/>
        <end position="223"/>
    </location>
</feature>
<feature type="region of interest" description="Disordered" evidence="1">
    <location>
        <begin position="273"/>
        <end position="318"/>
    </location>
</feature>
<reference evidence="2 3" key="1">
    <citation type="submission" date="2017-08" db="EMBL/GenBank/DDBJ databases">
        <title>Acidophilic green algal genome provides insights into adaptation to an acidic environment.</title>
        <authorList>
            <person name="Hirooka S."/>
            <person name="Hirose Y."/>
            <person name="Kanesaki Y."/>
            <person name="Higuchi S."/>
            <person name="Fujiwara T."/>
            <person name="Onuma R."/>
            <person name="Era A."/>
            <person name="Ohbayashi R."/>
            <person name="Uzuka A."/>
            <person name="Nozaki H."/>
            <person name="Yoshikawa H."/>
            <person name="Miyagishima S.Y."/>
        </authorList>
    </citation>
    <scope>NUCLEOTIDE SEQUENCE [LARGE SCALE GENOMIC DNA]</scope>
    <source>
        <strain evidence="2 3">NIES-2499</strain>
    </source>
</reference>
<dbReference type="Gene3D" id="3.40.50.1820">
    <property type="entry name" value="alpha/beta hydrolase"/>
    <property type="match status" value="1"/>
</dbReference>
<comment type="caution">
    <text evidence="2">The sequence shown here is derived from an EMBL/GenBank/DDBJ whole genome shotgun (WGS) entry which is preliminary data.</text>
</comment>
<dbReference type="AlphaFoldDB" id="A0A250X9S0"/>
<keyword evidence="3" id="KW-1185">Reference proteome</keyword>
<dbReference type="Proteomes" id="UP000232323">
    <property type="component" value="Unassembled WGS sequence"/>
</dbReference>
<dbReference type="SUPFAM" id="SSF53474">
    <property type="entry name" value="alpha/beta-Hydrolases"/>
    <property type="match status" value="1"/>
</dbReference>